<accession>A0A494XJ81</accession>
<dbReference type="PIRSF" id="PIRSF015601">
    <property type="entry name" value="MTase_slr0722"/>
    <property type="match status" value="1"/>
</dbReference>
<dbReference type="PANTHER" id="PTHR30027">
    <property type="entry name" value="RIBOSOMAL RNA SMALL SUBUNIT METHYLTRANSFERASE E"/>
    <property type="match status" value="1"/>
</dbReference>
<sequence>MPRFFIDTLLQSIPPGVPLTLPEDVARHIQVLRLAPDDALTLFDGSGGEYHARLDTLGKRSASVTLGEHDPREAETPYAITLAQGIAGGDKMDWILEKAVELGVRRMVPLSTTRSVVRLNGERAQRRTEHWRGIARAACEQCGRNRVPEVDAPTDFDAWVDAPRTGDTLRIMLSPRAEGGLERLPEQAPQHDVELLIGPEGGLSPEEETAALAAGYRPLSLGRRVLRTETAGLAVLAALATRWSGW</sequence>
<evidence type="ECO:0000259" key="14">
    <source>
        <dbReference type="Pfam" id="PF20260"/>
    </source>
</evidence>
<evidence type="ECO:0000256" key="8">
    <source>
        <dbReference type="ARBA" id="ARBA00022679"/>
    </source>
</evidence>
<organism evidence="15 16">
    <name type="scientific">Pararobbsia silviterrae</name>
    <dbReference type="NCBI Taxonomy" id="1792498"/>
    <lineage>
        <taxon>Bacteria</taxon>
        <taxon>Pseudomonadati</taxon>
        <taxon>Pseudomonadota</taxon>
        <taxon>Betaproteobacteria</taxon>
        <taxon>Burkholderiales</taxon>
        <taxon>Burkholderiaceae</taxon>
        <taxon>Pararobbsia</taxon>
    </lineage>
</organism>
<dbReference type="OrthoDB" id="9815641at2"/>
<keyword evidence="7 12" id="KW-0489">Methyltransferase</keyword>
<evidence type="ECO:0000313" key="16">
    <source>
        <dbReference type="Proteomes" id="UP000270342"/>
    </source>
</evidence>
<keyword evidence="16" id="KW-1185">Reference proteome</keyword>
<dbReference type="GO" id="GO:0070475">
    <property type="term" value="P:rRNA base methylation"/>
    <property type="evidence" value="ECO:0007669"/>
    <property type="project" value="TreeGrafter"/>
</dbReference>
<evidence type="ECO:0000259" key="13">
    <source>
        <dbReference type="Pfam" id="PF04452"/>
    </source>
</evidence>
<dbReference type="InterPro" id="IPR029026">
    <property type="entry name" value="tRNA_m1G_MTases_N"/>
</dbReference>
<dbReference type="SUPFAM" id="SSF75217">
    <property type="entry name" value="alpha/beta knot"/>
    <property type="match status" value="1"/>
</dbReference>
<dbReference type="Gene3D" id="3.40.1280.10">
    <property type="match status" value="1"/>
</dbReference>
<dbReference type="EMBL" id="RBZU01000011">
    <property type="protein sequence ID" value="RKP48706.1"/>
    <property type="molecule type" value="Genomic_DNA"/>
</dbReference>
<dbReference type="NCBIfam" id="TIGR00046">
    <property type="entry name" value="RsmE family RNA methyltransferase"/>
    <property type="match status" value="1"/>
</dbReference>
<keyword evidence="9 12" id="KW-0949">S-adenosyl-L-methionine</keyword>
<gene>
    <name evidence="15" type="ORF">D7S86_21400</name>
</gene>
<evidence type="ECO:0000256" key="4">
    <source>
        <dbReference type="ARBA" id="ARBA00013673"/>
    </source>
</evidence>
<dbReference type="Pfam" id="PF20260">
    <property type="entry name" value="PUA_4"/>
    <property type="match status" value="1"/>
</dbReference>
<evidence type="ECO:0000313" key="15">
    <source>
        <dbReference type="EMBL" id="RKP48706.1"/>
    </source>
</evidence>
<feature type="domain" description="Ribosomal RNA small subunit methyltransferase E PUA-like" evidence="14">
    <location>
        <begin position="21"/>
        <end position="65"/>
    </location>
</feature>
<comment type="catalytic activity">
    <reaction evidence="11 12">
        <text>uridine(1498) in 16S rRNA + S-adenosyl-L-methionine = N(3)-methyluridine(1498) in 16S rRNA + S-adenosyl-L-homocysteine + H(+)</text>
        <dbReference type="Rhea" id="RHEA:42920"/>
        <dbReference type="Rhea" id="RHEA-COMP:10283"/>
        <dbReference type="Rhea" id="RHEA-COMP:10284"/>
        <dbReference type="ChEBI" id="CHEBI:15378"/>
        <dbReference type="ChEBI" id="CHEBI:57856"/>
        <dbReference type="ChEBI" id="CHEBI:59789"/>
        <dbReference type="ChEBI" id="CHEBI:65315"/>
        <dbReference type="ChEBI" id="CHEBI:74502"/>
        <dbReference type="EC" id="2.1.1.193"/>
    </reaction>
</comment>
<dbReference type="InterPro" id="IPR006700">
    <property type="entry name" value="RsmE"/>
</dbReference>
<evidence type="ECO:0000256" key="1">
    <source>
        <dbReference type="ARBA" id="ARBA00004496"/>
    </source>
</evidence>
<proteinExistence type="inferred from homology"/>
<evidence type="ECO:0000256" key="6">
    <source>
        <dbReference type="ARBA" id="ARBA00022552"/>
    </source>
</evidence>
<reference evidence="15 16" key="1">
    <citation type="submission" date="2018-10" db="EMBL/GenBank/DDBJ databases">
        <title>Robbsia sp. DHC34, isolated from soil.</title>
        <authorList>
            <person name="Gao Z.-H."/>
            <person name="Qiu L.-H."/>
        </authorList>
    </citation>
    <scope>NUCLEOTIDE SEQUENCE [LARGE SCALE GENOMIC DNA]</scope>
    <source>
        <strain evidence="15 16">DHC34</strain>
    </source>
</reference>
<evidence type="ECO:0000256" key="3">
    <source>
        <dbReference type="ARBA" id="ARBA00012328"/>
    </source>
</evidence>
<feature type="domain" description="Ribosomal RNA small subunit methyltransferase E methyltransferase" evidence="13">
    <location>
        <begin position="75"/>
        <end position="239"/>
    </location>
</feature>
<comment type="subcellular location">
    <subcellularLocation>
        <location evidence="1 12">Cytoplasm</location>
    </subcellularLocation>
</comment>
<name>A0A494XJ81_9BURK</name>
<evidence type="ECO:0000256" key="10">
    <source>
        <dbReference type="ARBA" id="ARBA00025699"/>
    </source>
</evidence>
<dbReference type="AlphaFoldDB" id="A0A494XJ81"/>
<dbReference type="InterPro" id="IPR046887">
    <property type="entry name" value="RsmE_PUA-like"/>
</dbReference>
<keyword evidence="5 12" id="KW-0963">Cytoplasm</keyword>
<dbReference type="InterPro" id="IPR015947">
    <property type="entry name" value="PUA-like_sf"/>
</dbReference>
<dbReference type="EC" id="2.1.1.193" evidence="3 12"/>
<evidence type="ECO:0000256" key="11">
    <source>
        <dbReference type="ARBA" id="ARBA00047944"/>
    </source>
</evidence>
<comment type="similarity">
    <text evidence="2 12">Belongs to the RNA methyltransferase RsmE family.</text>
</comment>
<evidence type="ECO:0000256" key="9">
    <source>
        <dbReference type="ARBA" id="ARBA00022691"/>
    </source>
</evidence>
<comment type="caution">
    <text evidence="15">The sequence shown here is derived from an EMBL/GenBank/DDBJ whole genome shotgun (WGS) entry which is preliminary data.</text>
</comment>
<dbReference type="CDD" id="cd18084">
    <property type="entry name" value="RsmE-like"/>
    <property type="match status" value="1"/>
</dbReference>
<dbReference type="InterPro" id="IPR029028">
    <property type="entry name" value="Alpha/beta_knot_MTases"/>
</dbReference>
<evidence type="ECO:0000256" key="5">
    <source>
        <dbReference type="ARBA" id="ARBA00022490"/>
    </source>
</evidence>
<dbReference type="InterPro" id="IPR046886">
    <property type="entry name" value="RsmE_MTase_dom"/>
</dbReference>
<dbReference type="GO" id="GO:0070042">
    <property type="term" value="F:rRNA (uridine-N3-)-methyltransferase activity"/>
    <property type="evidence" value="ECO:0007669"/>
    <property type="project" value="TreeGrafter"/>
</dbReference>
<evidence type="ECO:0000256" key="12">
    <source>
        <dbReference type="PIRNR" id="PIRNR015601"/>
    </source>
</evidence>
<dbReference type="Pfam" id="PF04452">
    <property type="entry name" value="Methyltrans_RNA"/>
    <property type="match status" value="1"/>
</dbReference>
<evidence type="ECO:0000256" key="2">
    <source>
        <dbReference type="ARBA" id="ARBA00005528"/>
    </source>
</evidence>
<keyword evidence="6 12" id="KW-0698">rRNA processing</keyword>
<dbReference type="GO" id="GO:0005737">
    <property type="term" value="C:cytoplasm"/>
    <property type="evidence" value="ECO:0007669"/>
    <property type="project" value="UniProtKB-SubCell"/>
</dbReference>
<dbReference type="NCBIfam" id="NF008692">
    <property type="entry name" value="PRK11713.1-5"/>
    <property type="match status" value="1"/>
</dbReference>
<protein>
    <recommendedName>
        <fullName evidence="4 12">Ribosomal RNA small subunit methyltransferase E</fullName>
        <ecNumber evidence="3 12">2.1.1.193</ecNumber>
    </recommendedName>
</protein>
<keyword evidence="8 12" id="KW-0808">Transferase</keyword>
<dbReference type="Proteomes" id="UP000270342">
    <property type="component" value="Unassembled WGS sequence"/>
</dbReference>
<comment type="function">
    <text evidence="10 12">Specifically methylates the N3 position of the uracil ring of uridine 1498 (m3U1498) in 16S rRNA. Acts on the fully assembled 30S ribosomal subunit.</text>
</comment>
<dbReference type="PANTHER" id="PTHR30027:SF3">
    <property type="entry name" value="16S RRNA (URACIL(1498)-N(3))-METHYLTRANSFERASE"/>
    <property type="match status" value="1"/>
</dbReference>
<evidence type="ECO:0000256" key="7">
    <source>
        <dbReference type="ARBA" id="ARBA00022603"/>
    </source>
</evidence>
<dbReference type="SUPFAM" id="SSF88697">
    <property type="entry name" value="PUA domain-like"/>
    <property type="match status" value="1"/>
</dbReference>